<gene>
    <name evidence="1" type="ORF">O1V66_20005</name>
</gene>
<protein>
    <submittedName>
        <fullName evidence="1">DUF2724 domain-containing protein</fullName>
    </submittedName>
</protein>
<proteinExistence type="predicted"/>
<keyword evidence="2" id="KW-1185">Reference proteome</keyword>
<dbReference type="Proteomes" id="UP001164712">
    <property type="component" value="Chromosome"/>
</dbReference>
<evidence type="ECO:0000313" key="1">
    <source>
        <dbReference type="EMBL" id="WAT01020.1"/>
    </source>
</evidence>
<accession>A0ABY7HNW6</accession>
<reference evidence="1" key="1">
    <citation type="submission" date="2022-12" db="EMBL/GenBank/DDBJ databases">
        <title>Complete genome sequence of an Australian strain of Rouxiella badensis DAR84756 and resolution of the R. badensis DSM100043 and R. chamberiensis DSM28324 genomes.</title>
        <authorList>
            <person name="Paul S."/>
            <person name="Anderson P.J."/>
            <person name="Maynard G."/>
            <person name="Dyall-Smith M."/>
            <person name="Kudinha T."/>
        </authorList>
    </citation>
    <scope>NUCLEOTIDE SEQUENCE</scope>
    <source>
        <strain evidence="1">DSM 28324</strain>
    </source>
</reference>
<organism evidence="1 2">
    <name type="scientific">Rouxiella chamberiensis</name>
    <dbReference type="NCBI Taxonomy" id="1513468"/>
    <lineage>
        <taxon>Bacteria</taxon>
        <taxon>Pseudomonadati</taxon>
        <taxon>Pseudomonadota</taxon>
        <taxon>Gammaproteobacteria</taxon>
        <taxon>Enterobacterales</taxon>
        <taxon>Yersiniaceae</taxon>
        <taxon>Rouxiella</taxon>
    </lineage>
</organism>
<dbReference type="Pfam" id="PF10893">
    <property type="entry name" value="Phage_186_Fil"/>
    <property type="match status" value="1"/>
</dbReference>
<sequence>MTISIAPLLKQQSPSRHFGHGWIELPNGNRWNPERKHVMAVKASKPKQARKLLKRLFG</sequence>
<dbReference type="RefSeq" id="WP_072045107.1">
    <property type="nucleotide sequence ID" value="NZ_CP114058.1"/>
</dbReference>
<name>A0ABY7HNW6_9GAMM</name>
<dbReference type="EMBL" id="CP114058">
    <property type="protein sequence ID" value="WAT01020.1"/>
    <property type="molecule type" value="Genomic_DNA"/>
</dbReference>
<dbReference type="InterPro" id="IPR021221">
    <property type="entry name" value="Fil"/>
</dbReference>
<evidence type="ECO:0000313" key="2">
    <source>
        <dbReference type="Proteomes" id="UP001164712"/>
    </source>
</evidence>